<name>A0A6J5SU92_9CAUD</name>
<dbReference type="EMBL" id="LR797474">
    <property type="protein sequence ID" value="CAB4219122.1"/>
    <property type="molecule type" value="Genomic_DNA"/>
</dbReference>
<evidence type="ECO:0000313" key="1">
    <source>
        <dbReference type="EMBL" id="CAB4219122.1"/>
    </source>
</evidence>
<reference evidence="1" key="1">
    <citation type="submission" date="2020-05" db="EMBL/GenBank/DDBJ databases">
        <authorList>
            <person name="Chiriac C."/>
            <person name="Salcher M."/>
            <person name="Ghai R."/>
            <person name="Kavagutti S V."/>
        </authorList>
    </citation>
    <scope>NUCLEOTIDE SEQUENCE</scope>
</reference>
<proteinExistence type="predicted"/>
<organism evidence="1">
    <name type="scientific">uncultured Caudovirales phage</name>
    <dbReference type="NCBI Taxonomy" id="2100421"/>
    <lineage>
        <taxon>Viruses</taxon>
        <taxon>Duplodnaviria</taxon>
        <taxon>Heunggongvirae</taxon>
        <taxon>Uroviricota</taxon>
        <taxon>Caudoviricetes</taxon>
        <taxon>Peduoviridae</taxon>
        <taxon>Maltschvirus</taxon>
        <taxon>Maltschvirus maltsch</taxon>
    </lineage>
</organism>
<sequence>MRQIKPFKQFVIQESEDNLDPDDDLNQLRDLGLADKEPFDKRYQRVLDEWGSDPEINAALDILKKRTGQIIDKFIDRGEDEWSDFMDDLASGEAVYDMGWLEYMIVNDLAD</sequence>
<accession>A0A6J5SU92</accession>
<protein>
    <submittedName>
        <fullName evidence="1">Uncharacterized protein</fullName>
    </submittedName>
</protein>
<gene>
    <name evidence="1" type="ORF">UFOVP1604_205</name>
</gene>